<comment type="similarity">
    <text evidence="2 12 14">Belongs to the TonB-dependent receptor family.</text>
</comment>
<evidence type="ECO:0000256" key="7">
    <source>
        <dbReference type="ARBA" id="ARBA00023065"/>
    </source>
</evidence>
<name>A0A4V6NYS8_9PROT</name>
<proteinExistence type="inferred from homology"/>
<evidence type="ECO:0000256" key="13">
    <source>
        <dbReference type="PROSITE-ProRule" id="PRU10143"/>
    </source>
</evidence>
<evidence type="ECO:0000256" key="10">
    <source>
        <dbReference type="ARBA" id="ARBA00023170"/>
    </source>
</evidence>
<evidence type="ECO:0000256" key="1">
    <source>
        <dbReference type="ARBA" id="ARBA00004571"/>
    </source>
</evidence>
<evidence type="ECO:0000313" key="19">
    <source>
        <dbReference type="Proteomes" id="UP000295135"/>
    </source>
</evidence>
<evidence type="ECO:0000256" key="2">
    <source>
        <dbReference type="ARBA" id="ARBA00009810"/>
    </source>
</evidence>
<dbReference type="InterPro" id="IPR037066">
    <property type="entry name" value="Plug_dom_sf"/>
</dbReference>
<evidence type="ECO:0000256" key="12">
    <source>
        <dbReference type="PROSITE-ProRule" id="PRU01360"/>
    </source>
</evidence>
<dbReference type="InterPro" id="IPR000531">
    <property type="entry name" value="Beta-barrel_TonB"/>
</dbReference>
<dbReference type="PROSITE" id="PS52016">
    <property type="entry name" value="TONB_DEPENDENT_REC_3"/>
    <property type="match status" value="1"/>
</dbReference>
<evidence type="ECO:0000259" key="17">
    <source>
        <dbReference type="Pfam" id="PF07715"/>
    </source>
</evidence>
<evidence type="ECO:0000256" key="14">
    <source>
        <dbReference type="RuleBase" id="RU003357"/>
    </source>
</evidence>
<dbReference type="Gene3D" id="2.170.130.10">
    <property type="entry name" value="TonB-dependent receptor, plug domain"/>
    <property type="match status" value="1"/>
</dbReference>
<keyword evidence="10" id="KW-0675">Receptor</keyword>
<feature type="domain" description="TonB-dependent receptor plug" evidence="17">
    <location>
        <begin position="41"/>
        <end position="146"/>
    </location>
</feature>
<keyword evidence="3 12" id="KW-0813">Transport</keyword>
<dbReference type="RefSeq" id="WP_126459504.1">
    <property type="nucleotide sequence ID" value="NZ_AP018721.1"/>
</dbReference>
<evidence type="ECO:0000256" key="3">
    <source>
        <dbReference type="ARBA" id="ARBA00022448"/>
    </source>
</evidence>
<keyword evidence="19" id="KW-1185">Reference proteome</keyword>
<dbReference type="AlphaFoldDB" id="A0A4V6NYS8"/>
<dbReference type="Pfam" id="PF07715">
    <property type="entry name" value="Plug"/>
    <property type="match status" value="1"/>
</dbReference>
<protein>
    <submittedName>
        <fullName evidence="18">Vitamin B12 transporter</fullName>
    </submittedName>
</protein>
<keyword evidence="7" id="KW-0406">Ion transport</keyword>
<accession>A0A4V6NYS8</accession>
<dbReference type="InterPro" id="IPR010916">
    <property type="entry name" value="TonB_box_CS"/>
</dbReference>
<evidence type="ECO:0000256" key="9">
    <source>
        <dbReference type="ARBA" id="ARBA00023136"/>
    </source>
</evidence>
<dbReference type="EMBL" id="SLZY01000001">
    <property type="protein sequence ID" value="TCS73947.1"/>
    <property type="molecule type" value="Genomic_DNA"/>
</dbReference>
<feature type="signal peptide" evidence="15">
    <location>
        <begin position="1"/>
        <end position="19"/>
    </location>
</feature>
<dbReference type="InterPro" id="IPR039426">
    <property type="entry name" value="TonB-dep_rcpt-like"/>
</dbReference>
<feature type="chain" id="PRO_5020947387" evidence="15">
    <location>
        <begin position="20"/>
        <end position="629"/>
    </location>
</feature>
<gene>
    <name evidence="18" type="ORF">EDC61_101169</name>
</gene>
<feature type="short sequence motif" description="TonB box" evidence="13">
    <location>
        <begin position="28"/>
        <end position="34"/>
    </location>
</feature>
<organism evidence="18 19">
    <name type="scientific">Sulfuritortus calidifontis</name>
    <dbReference type="NCBI Taxonomy" id="1914471"/>
    <lineage>
        <taxon>Bacteria</taxon>
        <taxon>Pseudomonadati</taxon>
        <taxon>Pseudomonadota</taxon>
        <taxon>Betaproteobacteria</taxon>
        <taxon>Nitrosomonadales</taxon>
        <taxon>Thiobacillaceae</taxon>
        <taxon>Sulfuritortus</taxon>
    </lineage>
</organism>
<keyword evidence="6 15" id="KW-0732">Signal</keyword>
<comment type="caution">
    <text evidence="18">The sequence shown here is derived from an EMBL/GenBank/DDBJ whole genome shotgun (WGS) entry which is preliminary data.</text>
</comment>
<dbReference type="SUPFAM" id="SSF56935">
    <property type="entry name" value="Porins"/>
    <property type="match status" value="1"/>
</dbReference>
<keyword evidence="8 13" id="KW-0798">TonB box</keyword>
<evidence type="ECO:0000256" key="5">
    <source>
        <dbReference type="ARBA" id="ARBA00022692"/>
    </source>
</evidence>
<dbReference type="GO" id="GO:0009279">
    <property type="term" value="C:cell outer membrane"/>
    <property type="evidence" value="ECO:0007669"/>
    <property type="project" value="UniProtKB-SubCell"/>
</dbReference>
<dbReference type="PANTHER" id="PTHR30069:SF53">
    <property type="entry name" value="COLICIN I RECEPTOR-RELATED"/>
    <property type="match status" value="1"/>
</dbReference>
<feature type="domain" description="TonB-dependent receptor-like beta-barrel" evidence="16">
    <location>
        <begin position="200"/>
        <end position="599"/>
    </location>
</feature>
<evidence type="ECO:0000256" key="8">
    <source>
        <dbReference type="ARBA" id="ARBA00023077"/>
    </source>
</evidence>
<evidence type="ECO:0000313" key="18">
    <source>
        <dbReference type="EMBL" id="TCS73947.1"/>
    </source>
</evidence>
<dbReference type="PROSITE" id="PS00430">
    <property type="entry name" value="TONB_DEPENDENT_REC_1"/>
    <property type="match status" value="1"/>
</dbReference>
<dbReference type="GO" id="GO:0015889">
    <property type="term" value="P:cobalamin transport"/>
    <property type="evidence" value="ECO:0007669"/>
    <property type="project" value="TreeGrafter"/>
</dbReference>
<dbReference type="PANTHER" id="PTHR30069">
    <property type="entry name" value="TONB-DEPENDENT OUTER MEMBRANE RECEPTOR"/>
    <property type="match status" value="1"/>
</dbReference>
<dbReference type="Proteomes" id="UP000295135">
    <property type="component" value="Unassembled WGS sequence"/>
</dbReference>
<dbReference type="OrthoDB" id="183532at2"/>
<dbReference type="Pfam" id="PF00593">
    <property type="entry name" value="TonB_dep_Rec_b-barrel"/>
    <property type="match status" value="1"/>
</dbReference>
<keyword evidence="11 12" id="KW-0998">Cell outer membrane</keyword>
<evidence type="ECO:0000256" key="15">
    <source>
        <dbReference type="SAM" id="SignalP"/>
    </source>
</evidence>
<evidence type="ECO:0000259" key="16">
    <source>
        <dbReference type="Pfam" id="PF00593"/>
    </source>
</evidence>
<dbReference type="InterPro" id="IPR036942">
    <property type="entry name" value="Beta-barrel_TonB_sf"/>
</dbReference>
<evidence type="ECO:0000256" key="11">
    <source>
        <dbReference type="ARBA" id="ARBA00023237"/>
    </source>
</evidence>
<evidence type="ECO:0000256" key="6">
    <source>
        <dbReference type="ARBA" id="ARBA00022729"/>
    </source>
</evidence>
<evidence type="ECO:0000256" key="4">
    <source>
        <dbReference type="ARBA" id="ARBA00022452"/>
    </source>
</evidence>
<reference evidence="18 19" key="1">
    <citation type="submission" date="2019-03" db="EMBL/GenBank/DDBJ databases">
        <title>Genomic Encyclopedia of Type Strains, Phase IV (KMG-IV): sequencing the most valuable type-strain genomes for metagenomic binning, comparative biology and taxonomic classification.</title>
        <authorList>
            <person name="Goeker M."/>
        </authorList>
    </citation>
    <scope>NUCLEOTIDE SEQUENCE [LARGE SCALE GENOMIC DNA]</scope>
    <source>
        <strain evidence="18 19">DSM 103923</strain>
    </source>
</reference>
<keyword evidence="9 12" id="KW-0472">Membrane</keyword>
<sequence>MKQKLIALAVLGLPAVGHAADNERELDTIIVTATRTAQTADESLQSVTVITRKEIEQSQARDLMGLLGEQAGINVARTGGEGKGTSVYLRGTYAKHVLVLVDGVRASAATTGEYDWNALSPDQIERIEIVRGPRASLYGSDAIGGVIQIFTRRAMRPSLSATVGSRGTRSVNAAIGGGEAWHYSLEAGREVTDGVPTYSNGTKAYGFDRSHLNFGIDGNASQSLALAFRLAQSWGRSDLDPSTGDSDYKNRTASLKLAQQVNDDWQQTLTLGNTLDQYTSHSPYLPATIETLRRSLSWQHDVSLAGGLFSTGLDHWNDAVSKDRSGTIDKRIENTGVFAQYQFSALASDWQLGARRDHHDVFGGHNTWNLGWGRDLGGGIRLTAGYGTAFKAPSVNDFFWPYSTSQDAYSYGGVFFSDTYVTQGNPNLRPETSRSAEIGLRYRSQGVELAANAYETRIRNLIDWVYDTIPGGGSGANAGDPILTTYNWYPDNIGSARIRGLELTARLTWLAWDWQANYTRLHAENQETGLQLDRRAPSSVSLKAMRSFGPHRLRLEAEGYSQRMDSKGARTLDGYGLLHAGYEYAMTKDALLGVRVENLLDHEYALARTYSRYYAAPGRSVFLNLRYQF</sequence>
<dbReference type="Gene3D" id="2.40.170.20">
    <property type="entry name" value="TonB-dependent receptor, beta-barrel domain"/>
    <property type="match status" value="1"/>
</dbReference>
<dbReference type="GO" id="GO:0006811">
    <property type="term" value="P:monoatomic ion transport"/>
    <property type="evidence" value="ECO:0007669"/>
    <property type="project" value="UniProtKB-KW"/>
</dbReference>
<dbReference type="CDD" id="cd01347">
    <property type="entry name" value="ligand_gated_channel"/>
    <property type="match status" value="1"/>
</dbReference>
<comment type="subcellular location">
    <subcellularLocation>
        <location evidence="1 12">Cell outer membrane</location>
        <topology evidence="1 12">Multi-pass membrane protein</topology>
    </subcellularLocation>
</comment>
<keyword evidence="5 12" id="KW-0812">Transmembrane</keyword>
<dbReference type="InterPro" id="IPR012910">
    <property type="entry name" value="Plug_dom"/>
</dbReference>
<keyword evidence="4 12" id="KW-1134">Transmembrane beta strand</keyword>